<feature type="transmembrane region" description="Helical" evidence="1">
    <location>
        <begin position="128"/>
        <end position="151"/>
    </location>
</feature>
<accession>A0ABD4TG23</accession>
<keyword evidence="1" id="KW-0812">Transmembrane</keyword>
<evidence type="ECO:0000313" key="3">
    <source>
        <dbReference type="Proteomes" id="UP001524383"/>
    </source>
</evidence>
<proteinExistence type="predicted"/>
<feature type="transmembrane region" description="Helical" evidence="1">
    <location>
        <begin position="38"/>
        <end position="57"/>
    </location>
</feature>
<dbReference type="Pfam" id="PF06695">
    <property type="entry name" value="Sm_multidrug_ex"/>
    <property type="match status" value="1"/>
</dbReference>
<comment type="caution">
    <text evidence="2">The sequence shown here is derived from an EMBL/GenBank/DDBJ whole genome shotgun (WGS) entry which is preliminary data.</text>
</comment>
<sequence length="217" mass="24093">MLIVDIQDDYPLIGIVVPFLLILIYIAISSVFLPPILIVALLSVIAAYLATPIGRWIIPVAIVAGLPWWYAGVTIFLLDLAGALFMAWNFEYLFAIPKIGPYMRQLIVDVEYLIKENPWMRRFTSATLLLYVTLPIQGAGTLMGSVIGRLIGMDSWKVFWIMVAGSAIGSCGMALGADTLRIFLIGNIATGITILLISLFSAFFAYLSYRALRRRRL</sequence>
<dbReference type="AlphaFoldDB" id="A0ABD4TG23"/>
<keyword evidence="3" id="KW-1185">Reference proteome</keyword>
<dbReference type="Proteomes" id="UP001524383">
    <property type="component" value="Unassembled WGS sequence"/>
</dbReference>
<feature type="transmembrane region" description="Helical" evidence="1">
    <location>
        <begin position="12"/>
        <end position="32"/>
    </location>
</feature>
<feature type="transmembrane region" description="Helical" evidence="1">
    <location>
        <begin position="158"/>
        <end position="176"/>
    </location>
</feature>
<evidence type="ECO:0000313" key="2">
    <source>
        <dbReference type="EMBL" id="MCQ1537919.1"/>
    </source>
</evidence>
<protein>
    <submittedName>
        <fullName evidence="2">Small multi-drug export protein</fullName>
    </submittedName>
</protein>
<organism evidence="2 3">
    <name type="scientific">Methanocalculus taiwanensis</name>
    <dbReference type="NCBI Taxonomy" id="106207"/>
    <lineage>
        <taxon>Archaea</taxon>
        <taxon>Methanobacteriati</taxon>
        <taxon>Methanobacteriota</taxon>
        <taxon>Stenosarchaea group</taxon>
        <taxon>Methanomicrobia</taxon>
        <taxon>Methanomicrobiales</taxon>
        <taxon>Methanocalculaceae</taxon>
        <taxon>Methanocalculus</taxon>
    </lineage>
</organism>
<keyword evidence="1" id="KW-1133">Transmembrane helix</keyword>
<dbReference type="InterPro" id="IPR009577">
    <property type="entry name" value="Sm_multidrug_ex"/>
</dbReference>
<evidence type="ECO:0000256" key="1">
    <source>
        <dbReference type="SAM" id="Phobius"/>
    </source>
</evidence>
<name>A0ABD4TG23_9EURY</name>
<reference evidence="2 3" key="1">
    <citation type="submission" date="2019-08" db="EMBL/GenBank/DDBJ databases">
        <authorList>
            <person name="Chen S.-C."/>
            <person name="Lai M.-C."/>
            <person name="You Y.-T."/>
        </authorList>
    </citation>
    <scope>NUCLEOTIDE SEQUENCE [LARGE SCALE GENOMIC DNA]</scope>
    <source>
        <strain evidence="2 3">P2F9704a</strain>
    </source>
</reference>
<feature type="transmembrane region" description="Helical" evidence="1">
    <location>
        <begin position="69"/>
        <end position="88"/>
    </location>
</feature>
<keyword evidence="1" id="KW-0472">Membrane</keyword>
<feature type="transmembrane region" description="Helical" evidence="1">
    <location>
        <begin position="182"/>
        <end position="207"/>
    </location>
</feature>
<dbReference type="EMBL" id="VOTZ01000004">
    <property type="protein sequence ID" value="MCQ1537919.1"/>
    <property type="molecule type" value="Genomic_DNA"/>
</dbReference>
<gene>
    <name evidence="2" type="ORF">FTO68_02805</name>
</gene>